<dbReference type="InterPro" id="IPR013216">
    <property type="entry name" value="Methyltransf_11"/>
</dbReference>
<name>A0A7J7IM59_9RHOD</name>
<dbReference type="EMBL" id="VWRR01000006">
    <property type="protein sequence ID" value="KAF6003617.1"/>
    <property type="molecule type" value="Genomic_DNA"/>
</dbReference>
<proteinExistence type="predicted"/>
<dbReference type="PANTHER" id="PTHR43591:SF99">
    <property type="entry name" value="OS06G0646000 PROTEIN"/>
    <property type="match status" value="1"/>
</dbReference>
<dbReference type="Pfam" id="PF08241">
    <property type="entry name" value="Methyltransf_11"/>
    <property type="match status" value="1"/>
</dbReference>
<dbReference type="OrthoDB" id="10017101at2759"/>
<dbReference type="CDD" id="cd02440">
    <property type="entry name" value="AdoMet_MTases"/>
    <property type="match status" value="1"/>
</dbReference>
<feature type="domain" description="Methyltransferase type 11" evidence="1">
    <location>
        <begin position="252"/>
        <end position="354"/>
    </location>
</feature>
<evidence type="ECO:0000259" key="1">
    <source>
        <dbReference type="Pfam" id="PF08241"/>
    </source>
</evidence>
<evidence type="ECO:0000313" key="3">
    <source>
        <dbReference type="Proteomes" id="UP000530660"/>
    </source>
</evidence>
<dbReference type="Proteomes" id="UP000530660">
    <property type="component" value="Unassembled WGS sequence"/>
</dbReference>
<comment type="caution">
    <text evidence="2">The sequence shown here is derived from an EMBL/GenBank/DDBJ whole genome shotgun (WGS) entry which is preliminary data.</text>
</comment>
<accession>A0A7J7IM59</accession>
<protein>
    <recommendedName>
        <fullName evidence="1">Methyltransferase type 11 domain-containing protein</fullName>
    </recommendedName>
</protein>
<dbReference type="AlphaFoldDB" id="A0A7J7IM59"/>
<dbReference type="PANTHER" id="PTHR43591">
    <property type="entry name" value="METHYLTRANSFERASE"/>
    <property type="match status" value="1"/>
</dbReference>
<keyword evidence="3" id="KW-1185">Reference proteome</keyword>
<dbReference type="GO" id="GO:0008757">
    <property type="term" value="F:S-adenosylmethionine-dependent methyltransferase activity"/>
    <property type="evidence" value="ECO:0007669"/>
    <property type="project" value="InterPro"/>
</dbReference>
<dbReference type="InterPro" id="IPR029063">
    <property type="entry name" value="SAM-dependent_MTases_sf"/>
</dbReference>
<gene>
    <name evidence="2" type="ORF">F1559_003537</name>
</gene>
<dbReference type="Gene3D" id="3.40.50.150">
    <property type="entry name" value="Vaccinia Virus protein VP39"/>
    <property type="match status" value="1"/>
</dbReference>
<sequence>MGAHARSHLGTWDRHCMAGAFVTLATTGGERGKRQRAGTSLETSLISGRCRHETVSSCSQRAERSSGADQSTFLGSRLDGYQDVVVHGYDRANHGRSVCLRMQRRFSTPSRFGREATADPKQTDAADRFQSLIEQVQLVCPECRTPLKLRRKNLVSCPRGHGEAALETTSLSGGDEGGGFVDLTPERFRRGMKLTVRGPVLEMRRDLFQSPFVAYLYERGWRDQFRASGFPGPDAEYHLVQSFFEGARCVMDVSCGSGLFTRRLAASGKFDQIIAVDYSEAMLRETLERAKRERLPEALGGGPVSDRITAVIRADVERLPFADESIDCIHAGAALHCWPRVQDGLHEVYRVLRPSQGPGTGRFLATTFLWSWTPFGFWIREGRLLDFQSGYRFFDAKELEWLLKSAGFERVEVEVIRQCAIIRAWKEPRQA</sequence>
<evidence type="ECO:0000313" key="2">
    <source>
        <dbReference type="EMBL" id="KAF6003617.1"/>
    </source>
</evidence>
<organism evidence="2 3">
    <name type="scientific">Cyanidiococcus yangmingshanensis</name>
    <dbReference type="NCBI Taxonomy" id="2690220"/>
    <lineage>
        <taxon>Eukaryota</taxon>
        <taxon>Rhodophyta</taxon>
        <taxon>Bangiophyceae</taxon>
        <taxon>Cyanidiales</taxon>
        <taxon>Cyanidiaceae</taxon>
        <taxon>Cyanidiococcus</taxon>
    </lineage>
</organism>
<reference evidence="2 3" key="1">
    <citation type="journal article" date="2020" name="J. Phycol.">
        <title>Comparative genome analysis reveals Cyanidiococcus gen. nov., a new extremophilic red algal genus sister to Cyanidioschyzon (Cyanidioschyzonaceae, Rhodophyta).</title>
        <authorList>
            <person name="Liu S.-L."/>
            <person name="Chiang Y.-R."/>
            <person name="Yoon H.S."/>
            <person name="Fu H.-Y."/>
        </authorList>
    </citation>
    <scope>NUCLEOTIDE SEQUENCE [LARGE SCALE GENOMIC DNA]</scope>
    <source>
        <strain evidence="2 3">THAL066</strain>
    </source>
</reference>
<dbReference type="SUPFAM" id="SSF53335">
    <property type="entry name" value="S-adenosyl-L-methionine-dependent methyltransferases"/>
    <property type="match status" value="1"/>
</dbReference>